<protein>
    <submittedName>
        <fullName evidence="1">Uncharacterized protein</fullName>
    </submittedName>
</protein>
<accession>A0ABX2EJB2</accession>
<dbReference type="EMBL" id="JABRWJ010000005">
    <property type="protein sequence ID" value="NRF68666.1"/>
    <property type="molecule type" value="Genomic_DNA"/>
</dbReference>
<evidence type="ECO:0000313" key="1">
    <source>
        <dbReference type="EMBL" id="NRF68666.1"/>
    </source>
</evidence>
<gene>
    <name evidence="1" type="ORF">HLB44_16865</name>
</gene>
<sequence length="168" mass="17521">MLPAMLVTQTRGQPDRAAREIPLGELLHHPALSGLRPGDRDALHLAADQLERLADDGIAVRVRIAHVGDLVPISLFDARAAVYCTTGSTREVHVWVNGDDVTGKSGASTPVLLQVLAGAAGAHAPALFWADVDLPLAGAINGPLYPLDGEATSMLKQAALGESVQTKA</sequence>
<keyword evidence="2" id="KW-1185">Reference proteome</keyword>
<evidence type="ECO:0000313" key="2">
    <source>
        <dbReference type="Proteomes" id="UP000737171"/>
    </source>
</evidence>
<dbReference type="RefSeq" id="WP_173124597.1">
    <property type="nucleotide sequence ID" value="NZ_JABRWJ010000005.1"/>
</dbReference>
<name>A0ABX2EJB2_9BURK</name>
<dbReference type="Proteomes" id="UP000737171">
    <property type="component" value="Unassembled WGS sequence"/>
</dbReference>
<organism evidence="1 2">
    <name type="scientific">Pseudaquabacterium terrae</name>
    <dbReference type="NCBI Taxonomy" id="2732868"/>
    <lineage>
        <taxon>Bacteria</taxon>
        <taxon>Pseudomonadati</taxon>
        <taxon>Pseudomonadota</taxon>
        <taxon>Betaproteobacteria</taxon>
        <taxon>Burkholderiales</taxon>
        <taxon>Sphaerotilaceae</taxon>
        <taxon>Pseudaquabacterium</taxon>
    </lineage>
</organism>
<comment type="caution">
    <text evidence="1">The sequence shown here is derived from an EMBL/GenBank/DDBJ whole genome shotgun (WGS) entry which is preliminary data.</text>
</comment>
<reference evidence="1 2" key="1">
    <citation type="submission" date="2020-05" db="EMBL/GenBank/DDBJ databases">
        <title>Aquincola sp. isolate from soil.</title>
        <authorList>
            <person name="Han J."/>
            <person name="Kim D.-U."/>
        </authorList>
    </citation>
    <scope>NUCLEOTIDE SEQUENCE [LARGE SCALE GENOMIC DNA]</scope>
    <source>
        <strain evidence="1 2">S2</strain>
    </source>
</reference>
<proteinExistence type="predicted"/>